<organism evidence="4 5">
    <name type="scientific">Pigmentiphaga daeguensis</name>
    <dbReference type="NCBI Taxonomy" id="414049"/>
    <lineage>
        <taxon>Bacteria</taxon>
        <taxon>Pseudomonadati</taxon>
        <taxon>Pseudomonadota</taxon>
        <taxon>Betaproteobacteria</taxon>
        <taxon>Burkholderiales</taxon>
        <taxon>Alcaligenaceae</taxon>
        <taxon>Pigmentiphaga</taxon>
    </lineage>
</organism>
<dbReference type="RefSeq" id="WP_343927917.1">
    <property type="nucleotide sequence ID" value="NZ_BAAAEN010000013.1"/>
</dbReference>
<dbReference type="Pfam" id="PF00149">
    <property type="entry name" value="Metallophos"/>
    <property type="match status" value="1"/>
</dbReference>
<feature type="chain" id="PRO_5047278983" description="Calcineurin-like phosphoesterase domain-containing protein" evidence="2">
    <location>
        <begin position="26"/>
        <end position="647"/>
    </location>
</feature>
<accession>A0ABP3M6G5</accession>
<feature type="signal peptide" evidence="2">
    <location>
        <begin position="1"/>
        <end position="25"/>
    </location>
</feature>
<evidence type="ECO:0000259" key="3">
    <source>
        <dbReference type="Pfam" id="PF00149"/>
    </source>
</evidence>
<evidence type="ECO:0000256" key="1">
    <source>
        <dbReference type="SAM" id="MobiDB-lite"/>
    </source>
</evidence>
<keyword evidence="2" id="KW-0732">Signal</keyword>
<reference evidence="5" key="1">
    <citation type="journal article" date="2019" name="Int. J. Syst. Evol. Microbiol.">
        <title>The Global Catalogue of Microorganisms (GCM) 10K type strain sequencing project: providing services to taxonomists for standard genome sequencing and annotation.</title>
        <authorList>
            <consortium name="The Broad Institute Genomics Platform"/>
            <consortium name="The Broad Institute Genome Sequencing Center for Infectious Disease"/>
            <person name="Wu L."/>
            <person name="Ma J."/>
        </authorList>
    </citation>
    <scope>NUCLEOTIDE SEQUENCE [LARGE SCALE GENOMIC DNA]</scope>
    <source>
        <strain evidence="5">JCM 14330</strain>
    </source>
</reference>
<evidence type="ECO:0000313" key="5">
    <source>
        <dbReference type="Proteomes" id="UP001501706"/>
    </source>
</evidence>
<feature type="compositionally biased region" description="Low complexity" evidence="1">
    <location>
        <begin position="33"/>
        <end position="51"/>
    </location>
</feature>
<comment type="caution">
    <text evidence="4">The sequence shown here is derived from an EMBL/GenBank/DDBJ whole genome shotgun (WGS) entry which is preliminary data.</text>
</comment>
<name>A0ABP3M6G5_9BURK</name>
<dbReference type="SUPFAM" id="SSF56300">
    <property type="entry name" value="Metallo-dependent phosphatases"/>
    <property type="match status" value="1"/>
</dbReference>
<feature type="domain" description="Calcineurin-like phosphoesterase" evidence="3">
    <location>
        <begin position="57"/>
        <end position="257"/>
    </location>
</feature>
<dbReference type="Proteomes" id="UP001501706">
    <property type="component" value="Unassembled WGS sequence"/>
</dbReference>
<dbReference type="PROSITE" id="PS51257">
    <property type="entry name" value="PROKAR_LIPOPROTEIN"/>
    <property type="match status" value="1"/>
</dbReference>
<evidence type="ECO:0000256" key="2">
    <source>
        <dbReference type="SAM" id="SignalP"/>
    </source>
</evidence>
<dbReference type="InterPro" id="IPR029052">
    <property type="entry name" value="Metallo-depent_PP-like"/>
</dbReference>
<feature type="region of interest" description="Disordered" evidence="1">
    <location>
        <begin position="30"/>
        <end position="51"/>
    </location>
</feature>
<gene>
    <name evidence="4" type="ORF">GCM10009097_34360</name>
</gene>
<protein>
    <recommendedName>
        <fullName evidence="3">Calcineurin-like phosphoesterase domain-containing protein</fullName>
    </recommendedName>
</protein>
<dbReference type="Gene3D" id="3.60.21.10">
    <property type="match status" value="1"/>
</dbReference>
<evidence type="ECO:0000313" key="4">
    <source>
        <dbReference type="EMBL" id="GAA0514075.1"/>
    </source>
</evidence>
<dbReference type="EMBL" id="BAAAEN010000013">
    <property type="protein sequence ID" value="GAA0514075.1"/>
    <property type="molecule type" value="Genomic_DNA"/>
</dbReference>
<dbReference type="CDD" id="cd00838">
    <property type="entry name" value="MPP_superfamily"/>
    <property type="match status" value="1"/>
</dbReference>
<sequence>MSIRIAKTGRGAAAALALAVLSTLAACGGGDGSASTGPGTPTGPSTPTDPVTPTLRVGILPDTQGGDSGVALHPMKAILDLYAKSGVNVVLAVGDLVENGTPAEYVLWRGLAEQYKGRMTILPIMGNHDPKGIDQDWYDTVEGFIPTDAWHMPGSAYKNYALVRDNVLFINISYGWLERAYDFVEGMVKEHGGKVDHIILQTHNSFAGNRYGLVRENIVDGSLAIVNDTKFREAYDKYRKLFAEHDVIYVSGHEHHYARSLIRDDSDLGFQQIISGDAAYKGYETRFGEHERIQSVLMHKVQHEDTGFVDANASIFTIQGGMLDYRSYFATHSVTRNEDGPKELATPQWKLLDRFVRSTQRCEKVVFPGSVPADIQRNSAYDPSYRTSYCASASGHRARLLDGTNRSFNRYDTRTRGMSATPGYSYAGSNMEMLSMMYRYMFISDESFSRNLNNSQRARLVNEGTGDEEIEVRATTIDLKKLVALNWQERGKDTVSDVLWISGIAGQTGTYIDPWGRAKDITATTGLPGSYGDGSESGKLPVQLPAHATRQWELSADQGGDTYVLEFALPSGADATATTLARRDADGKWVALASAACISKQPYQAAFLTALPADVDASCAVAVGYDATKSAYWARVDKEGAFAVVAR</sequence>
<keyword evidence="5" id="KW-1185">Reference proteome</keyword>
<proteinExistence type="predicted"/>
<dbReference type="InterPro" id="IPR004843">
    <property type="entry name" value="Calcineurin-like_PHP"/>
</dbReference>